<dbReference type="Pfam" id="PF07862">
    <property type="entry name" value="Nif11"/>
    <property type="match status" value="1"/>
</dbReference>
<dbReference type="RefSeq" id="WP_103565567.1">
    <property type="nucleotide sequence ID" value="NZ_MTBP01000004.1"/>
</dbReference>
<feature type="domain" description="Nif11" evidence="1">
    <location>
        <begin position="1"/>
        <end position="48"/>
    </location>
</feature>
<sequence length="295" mass="33805">MSVESCTEFLRVVGDDPGLRRQLRAMTGVAEMIRLGRVHGFAFDDRDLVAAAATDAAARLVPPPPRRAERPVPGFHHYEFALEEIPGFAPVLDELPHLKIRPDTVDLDAFDREFRDDDLRSTSAAPASAEFRRWRAGPDAPAGPNDARHFHLVNLDDHVDHPAYDGYLAAKNRTVAALEKVFGDEVRFSGSMWYPPSSYRLWHTNETQPGWRMYLIDFDAEFDDPAETSFFRYQRPGTSELVTLGERPRLARFFKIGQEPERLFWHCIVNPTRRHRWSFGFVVPDSWTDALEARR</sequence>
<proteinExistence type="predicted"/>
<accession>A0A2P4UCZ7</accession>
<name>A0A2P4UCZ7_9ACTN</name>
<evidence type="ECO:0000313" key="2">
    <source>
        <dbReference type="EMBL" id="POM22896.1"/>
    </source>
</evidence>
<evidence type="ECO:0000259" key="1">
    <source>
        <dbReference type="Pfam" id="PF07862"/>
    </source>
</evidence>
<keyword evidence="3" id="KW-1185">Reference proteome</keyword>
<dbReference type="InterPro" id="IPR012903">
    <property type="entry name" value="Nif11"/>
</dbReference>
<gene>
    <name evidence="2" type="ORF">BTM25_51020</name>
</gene>
<organism evidence="2 3">
    <name type="scientific">Actinomadura rubteroloni</name>
    <dbReference type="NCBI Taxonomy" id="1926885"/>
    <lineage>
        <taxon>Bacteria</taxon>
        <taxon>Bacillati</taxon>
        <taxon>Actinomycetota</taxon>
        <taxon>Actinomycetes</taxon>
        <taxon>Streptosporangiales</taxon>
        <taxon>Thermomonosporaceae</taxon>
        <taxon>Actinomadura</taxon>
    </lineage>
</organism>
<dbReference type="AlphaFoldDB" id="A0A2P4UCZ7"/>
<evidence type="ECO:0000313" key="3">
    <source>
        <dbReference type="Proteomes" id="UP000242367"/>
    </source>
</evidence>
<reference evidence="2 3" key="1">
    <citation type="journal article" date="2017" name="Chemistry">
        <title>Isolation, Biosynthesis and Chemical Modifications of Rubterolones A-F: Rare Tropolone Alkaloids from Actinomadura sp. 5-2.</title>
        <authorList>
            <person name="Guo H."/>
            <person name="Benndorf R."/>
            <person name="Leichnitz D."/>
            <person name="Klassen J.L."/>
            <person name="Vollmers J."/>
            <person name="Gorls H."/>
            <person name="Steinacker M."/>
            <person name="Weigel C."/>
            <person name="Dahse H.M."/>
            <person name="Kaster A.K."/>
            <person name="de Beer Z.W."/>
            <person name="Poulsen M."/>
            <person name="Beemelmanns C."/>
        </authorList>
    </citation>
    <scope>NUCLEOTIDE SEQUENCE [LARGE SCALE GENOMIC DNA]</scope>
    <source>
        <strain evidence="2 3">5-2</strain>
    </source>
</reference>
<dbReference type="EMBL" id="MTBP01000004">
    <property type="protein sequence ID" value="POM22896.1"/>
    <property type="molecule type" value="Genomic_DNA"/>
</dbReference>
<dbReference type="Proteomes" id="UP000242367">
    <property type="component" value="Unassembled WGS sequence"/>
</dbReference>
<protein>
    <recommendedName>
        <fullName evidence="1">Nif11 domain-containing protein</fullName>
    </recommendedName>
</protein>
<comment type="caution">
    <text evidence="2">The sequence shown here is derived from an EMBL/GenBank/DDBJ whole genome shotgun (WGS) entry which is preliminary data.</text>
</comment>